<dbReference type="GO" id="GO:0005730">
    <property type="term" value="C:nucleolus"/>
    <property type="evidence" value="ECO:0007669"/>
    <property type="project" value="TreeGrafter"/>
</dbReference>
<reference evidence="2" key="1">
    <citation type="submission" date="2021-05" db="EMBL/GenBank/DDBJ databases">
        <authorList>
            <person name="Alioto T."/>
            <person name="Alioto T."/>
            <person name="Gomez Garrido J."/>
        </authorList>
    </citation>
    <scope>NUCLEOTIDE SEQUENCE</scope>
</reference>
<dbReference type="InterPro" id="IPR050656">
    <property type="entry name" value="PINX1"/>
</dbReference>
<feature type="compositionally biased region" description="Basic residues" evidence="1">
    <location>
        <begin position="135"/>
        <end position="146"/>
    </location>
</feature>
<dbReference type="PANTHER" id="PTHR23149:SF9">
    <property type="entry name" value="G PATCH DOMAIN-CONTAINING PROTEIN 4"/>
    <property type="match status" value="1"/>
</dbReference>
<organism evidence="2">
    <name type="scientific">Cacopsylla melanoneura</name>
    <dbReference type="NCBI Taxonomy" id="428564"/>
    <lineage>
        <taxon>Eukaryota</taxon>
        <taxon>Metazoa</taxon>
        <taxon>Ecdysozoa</taxon>
        <taxon>Arthropoda</taxon>
        <taxon>Hexapoda</taxon>
        <taxon>Insecta</taxon>
        <taxon>Pterygota</taxon>
        <taxon>Neoptera</taxon>
        <taxon>Paraneoptera</taxon>
        <taxon>Hemiptera</taxon>
        <taxon>Sternorrhyncha</taxon>
        <taxon>Psylloidea</taxon>
        <taxon>Psyllidae</taxon>
        <taxon>Psyllinae</taxon>
        <taxon>Cacopsylla</taxon>
    </lineage>
</organism>
<dbReference type="PANTHER" id="PTHR23149">
    <property type="entry name" value="G PATCH DOMAIN CONTAINING PROTEIN"/>
    <property type="match status" value="1"/>
</dbReference>
<evidence type="ECO:0000313" key="2">
    <source>
        <dbReference type="EMBL" id="CAG6749301.1"/>
    </source>
</evidence>
<feature type="compositionally biased region" description="Polar residues" evidence="1">
    <location>
        <begin position="208"/>
        <end position="224"/>
    </location>
</feature>
<dbReference type="EMBL" id="HBUF01522578">
    <property type="protein sequence ID" value="CAG6749301.1"/>
    <property type="molecule type" value="Transcribed_RNA"/>
</dbReference>
<dbReference type="AlphaFoldDB" id="A0A8D8ZNW2"/>
<feature type="compositionally biased region" description="Polar residues" evidence="1">
    <location>
        <begin position="245"/>
        <end position="261"/>
    </location>
</feature>
<feature type="region of interest" description="Disordered" evidence="1">
    <location>
        <begin position="135"/>
        <end position="267"/>
    </location>
</feature>
<protein>
    <submittedName>
        <fullName evidence="2">G patch domain-containing protein 4</fullName>
    </submittedName>
</protein>
<evidence type="ECO:0000256" key="1">
    <source>
        <dbReference type="SAM" id="MobiDB-lite"/>
    </source>
</evidence>
<accession>A0A8D8ZNW2</accession>
<sequence>MCVRLLIVLSNSGKGLGKKEDGIDKALKPKLKFDTAGLGHDPGEQFTNKWWESAYNSAANNIDVNNKQSKVEIKKNGDIEIIAKKTMLWQKESSEQSGDEGVETFSAPITMPVIVPLSDEELFAACGGLTAHKAARHGHKLSGKLKRVQEQEATQGDNNAHSDDIPKKKKKLKHSTVEPDIAAEYEESTDGASNEGRKPKKGKPILNTDCSGNSDAVRTGTETKSTSEQRSQKKKKNNKPDTNPDESVSNKIDTENTTDLGTSKKKKKCKKSWMLRVFLKLKKKRSDN</sequence>
<proteinExistence type="predicted"/>
<name>A0A8D8ZNW2_9HEMI</name>